<reference evidence="16 17" key="1">
    <citation type="submission" date="2024-01" db="EMBL/GenBank/DDBJ databases">
        <title>The complete chloroplast genome sequence of Lithospermum erythrorhizon: insights into the phylogenetic relationship among Boraginaceae species and the maternal lineages of purple gromwells.</title>
        <authorList>
            <person name="Okada T."/>
            <person name="Watanabe K."/>
        </authorList>
    </citation>
    <scope>NUCLEOTIDE SEQUENCE [LARGE SCALE GENOMIC DNA]</scope>
</reference>
<feature type="domain" description="Homeobox" evidence="15">
    <location>
        <begin position="57"/>
        <end position="122"/>
    </location>
</feature>
<evidence type="ECO:0000256" key="4">
    <source>
        <dbReference type="ARBA" id="ARBA00023015"/>
    </source>
</evidence>
<feature type="region of interest" description="Disordered" evidence="14">
    <location>
        <begin position="1"/>
        <end position="39"/>
    </location>
</feature>
<keyword evidence="7 12" id="KW-0371">Homeobox</keyword>
<evidence type="ECO:0000313" key="16">
    <source>
        <dbReference type="EMBL" id="GAA0171688.1"/>
    </source>
</evidence>
<comment type="caution">
    <text evidence="16">The sequence shown here is derived from an EMBL/GenBank/DDBJ whole genome shotgun (WGS) entry which is preliminary data.</text>
</comment>
<sequence length="380" mass="42697">MASSNRHWPSMFKSRPSTNTHNHQWQHDISNNPTNNSTLLSNAFHKASYNTGCEERSPEPKPRWNPRPEQIRILEAIFNSGMVNPPRDEIRKIRAQLQEYGLVGDANVFYWFQNRKSRSKHKQRQLQSKQTHQCTQQAHLSSTPLTSITTTIMTTPTSSLSNSSEKSSRSSFGSKNLMDMSNSSPTASVNQQSFIQAQSEFLAEPFFFKVQQQNTPQGSSAANFTQGFCFPDIMETVSQVVDHSVVAPCGPSLFFNDLQNNMSHQENQEKVNDIEKRKLQEEHGIFPSTTTTQFQGIPGGIFATKSTVFINDVAFEVPVGPFNVKASFGDDAVLFHSSGNPVLADEWGFTLHPLQHGAFYFLFRTTTSHSTSYDTTIDLS</sequence>
<evidence type="ECO:0000256" key="2">
    <source>
        <dbReference type="ARBA" id="ARBA00022473"/>
    </source>
</evidence>
<dbReference type="SUPFAM" id="SSF46689">
    <property type="entry name" value="Homeodomain-like"/>
    <property type="match status" value="1"/>
</dbReference>
<evidence type="ECO:0000256" key="14">
    <source>
        <dbReference type="SAM" id="MobiDB-lite"/>
    </source>
</evidence>
<feature type="compositionally biased region" description="Polar residues" evidence="14">
    <location>
        <begin position="179"/>
        <end position="190"/>
    </location>
</feature>
<dbReference type="GO" id="GO:0003700">
    <property type="term" value="F:DNA-binding transcription factor activity"/>
    <property type="evidence" value="ECO:0007669"/>
    <property type="project" value="InterPro"/>
</dbReference>
<evidence type="ECO:0000256" key="12">
    <source>
        <dbReference type="PROSITE-ProRule" id="PRU00108"/>
    </source>
</evidence>
<evidence type="ECO:0000256" key="11">
    <source>
        <dbReference type="ARBA" id="ARBA00068485"/>
    </source>
</evidence>
<gene>
    <name evidence="16" type="ORF">LIER_25663</name>
</gene>
<evidence type="ECO:0000256" key="13">
    <source>
        <dbReference type="RuleBase" id="RU000682"/>
    </source>
</evidence>
<keyword evidence="17" id="KW-1185">Reference proteome</keyword>
<dbReference type="Proteomes" id="UP001454036">
    <property type="component" value="Unassembled WGS sequence"/>
</dbReference>
<name>A0AAV3R8U2_LITER</name>
<accession>A0AAV3R8U2</accession>
<evidence type="ECO:0000256" key="5">
    <source>
        <dbReference type="ARBA" id="ARBA00023089"/>
    </source>
</evidence>
<feature type="compositionally biased region" description="Polar residues" evidence="14">
    <location>
        <begin position="125"/>
        <end position="140"/>
    </location>
</feature>
<organism evidence="16 17">
    <name type="scientific">Lithospermum erythrorhizon</name>
    <name type="common">Purple gromwell</name>
    <name type="synonym">Lithospermum officinale var. erythrorhizon</name>
    <dbReference type="NCBI Taxonomy" id="34254"/>
    <lineage>
        <taxon>Eukaryota</taxon>
        <taxon>Viridiplantae</taxon>
        <taxon>Streptophyta</taxon>
        <taxon>Embryophyta</taxon>
        <taxon>Tracheophyta</taxon>
        <taxon>Spermatophyta</taxon>
        <taxon>Magnoliopsida</taxon>
        <taxon>eudicotyledons</taxon>
        <taxon>Gunneridae</taxon>
        <taxon>Pentapetalae</taxon>
        <taxon>asterids</taxon>
        <taxon>lamiids</taxon>
        <taxon>Boraginales</taxon>
        <taxon>Boraginaceae</taxon>
        <taxon>Boraginoideae</taxon>
        <taxon>Lithospermeae</taxon>
        <taxon>Lithospermum</taxon>
    </lineage>
</organism>
<dbReference type="Pfam" id="PF00046">
    <property type="entry name" value="Homeodomain"/>
    <property type="match status" value="1"/>
</dbReference>
<evidence type="ECO:0000256" key="8">
    <source>
        <dbReference type="ARBA" id="ARBA00023163"/>
    </source>
</evidence>
<dbReference type="GO" id="GO:0005634">
    <property type="term" value="C:nucleus"/>
    <property type="evidence" value="ECO:0007669"/>
    <property type="project" value="UniProtKB-SubCell"/>
</dbReference>
<dbReference type="PROSITE" id="PS50071">
    <property type="entry name" value="HOMEOBOX_2"/>
    <property type="match status" value="1"/>
</dbReference>
<keyword evidence="8" id="KW-0804">Transcription</keyword>
<keyword evidence="3" id="KW-0221">Differentiation</keyword>
<feature type="compositionally biased region" description="Polar residues" evidence="14">
    <location>
        <begin position="15"/>
        <end position="29"/>
    </location>
</feature>
<feature type="compositionally biased region" description="Low complexity" evidence="14">
    <location>
        <begin position="30"/>
        <end position="39"/>
    </location>
</feature>
<dbReference type="GO" id="GO:0009908">
    <property type="term" value="P:flower development"/>
    <property type="evidence" value="ECO:0007669"/>
    <property type="project" value="UniProtKB-KW"/>
</dbReference>
<keyword evidence="9 12" id="KW-0539">Nucleus</keyword>
<evidence type="ECO:0000313" key="17">
    <source>
        <dbReference type="Proteomes" id="UP001454036"/>
    </source>
</evidence>
<evidence type="ECO:0000259" key="15">
    <source>
        <dbReference type="PROSITE" id="PS50071"/>
    </source>
</evidence>
<protein>
    <recommendedName>
        <fullName evidence="11">Protein WUSCHEL</fullName>
    </recommendedName>
</protein>
<dbReference type="AlphaFoldDB" id="A0AAV3R8U2"/>
<comment type="subcellular location">
    <subcellularLocation>
        <location evidence="1 12 13">Nucleus</location>
    </subcellularLocation>
</comment>
<evidence type="ECO:0000256" key="3">
    <source>
        <dbReference type="ARBA" id="ARBA00022782"/>
    </source>
</evidence>
<evidence type="ECO:0000256" key="6">
    <source>
        <dbReference type="ARBA" id="ARBA00023125"/>
    </source>
</evidence>
<evidence type="ECO:0000256" key="9">
    <source>
        <dbReference type="ARBA" id="ARBA00023242"/>
    </source>
</evidence>
<keyword evidence="4" id="KW-0805">Transcription regulation</keyword>
<keyword evidence="2" id="KW-0217">Developmental protein</keyword>
<dbReference type="GO" id="GO:0003677">
    <property type="term" value="F:DNA binding"/>
    <property type="evidence" value="ECO:0007669"/>
    <property type="project" value="UniProtKB-UniRule"/>
</dbReference>
<dbReference type="GO" id="GO:0050793">
    <property type="term" value="P:regulation of developmental process"/>
    <property type="evidence" value="ECO:0007669"/>
    <property type="project" value="InterPro"/>
</dbReference>
<evidence type="ECO:0000256" key="7">
    <source>
        <dbReference type="ARBA" id="ARBA00023155"/>
    </source>
</evidence>
<dbReference type="InterPro" id="IPR001356">
    <property type="entry name" value="HD"/>
</dbReference>
<dbReference type="PANTHER" id="PTHR47288">
    <property type="entry name" value="WUSCHEL-RELATED HOMEOBOX 9"/>
    <property type="match status" value="1"/>
</dbReference>
<feature type="compositionally biased region" description="Low complexity" evidence="14">
    <location>
        <begin position="155"/>
        <end position="174"/>
    </location>
</feature>
<dbReference type="Gene3D" id="1.10.10.60">
    <property type="entry name" value="Homeodomain-like"/>
    <property type="match status" value="1"/>
</dbReference>
<comment type="similarity">
    <text evidence="10">Belongs to the WUS homeobox family.</text>
</comment>
<dbReference type="InterPro" id="IPR009057">
    <property type="entry name" value="Homeodomain-like_sf"/>
</dbReference>
<feature type="region of interest" description="Disordered" evidence="14">
    <location>
        <begin position="120"/>
        <end position="140"/>
    </location>
</feature>
<evidence type="ECO:0000256" key="1">
    <source>
        <dbReference type="ARBA" id="ARBA00004123"/>
    </source>
</evidence>
<keyword evidence="6 12" id="KW-0238">DNA-binding</keyword>
<dbReference type="InterPro" id="IPR044557">
    <property type="entry name" value="WOX8/9-like"/>
</dbReference>
<dbReference type="EMBL" id="BAABME010007778">
    <property type="protein sequence ID" value="GAA0171688.1"/>
    <property type="molecule type" value="Genomic_DNA"/>
</dbReference>
<dbReference type="FunFam" id="1.10.10.60:FF:000118">
    <property type="entry name" value="WUSCHEL-related homeobox 11"/>
    <property type="match status" value="1"/>
</dbReference>
<dbReference type="PANTHER" id="PTHR47288:SF1">
    <property type="entry name" value="WUSCHEL-RELATED HOMEOBOX 9"/>
    <property type="match status" value="1"/>
</dbReference>
<dbReference type="SMART" id="SM00389">
    <property type="entry name" value="HOX"/>
    <property type="match status" value="1"/>
</dbReference>
<feature type="DNA-binding region" description="Homeobox" evidence="12">
    <location>
        <begin position="59"/>
        <end position="123"/>
    </location>
</feature>
<feature type="region of interest" description="Disordered" evidence="14">
    <location>
        <begin position="155"/>
        <end position="190"/>
    </location>
</feature>
<proteinExistence type="inferred from homology"/>
<keyword evidence="5" id="KW-0287">Flowering</keyword>
<dbReference type="CDD" id="cd00086">
    <property type="entry name" value="homeodomain"/>
    <property type="match status" value="1"/>
</dbReference>
<dbReference type="GO" id="GO:0030154">
    <property type="term" value="P:cell differentiation"/>
    <property type="evidence" value="ECO:0007669"/>
    <property type="project" value="UniProtKB-KW"/>
</dbReference>
<evidence type="ECO:0000256" key="10">
    <source>
        <dbReference type="ARBA" id="ARBA00024040"/>
    </source>
</evidence>